<dbReference type="EC" id="2.7.7.79" evidence="3 14"/>
<feature type="domain" description="Thg1 C-terminal" evidence="19">
    <location>
        <begin position="140"/>
        <end position="266"/>
    </location>
</feature>
<feature type="binding site" evidence="16">
    <location>
        <position position="29"/>
    </location>
    <ligand>
        <name>Mg(2+)</name>
        <dbReference type="ChEBI" id="CHEBI:18420"/>
        <label>2</label>
        <note>catalytic</note>
    </ligand>
</feature>
<keyword evidence="5 14" id="KW-0808">Transferase</keyword>
<dbReference type="InterPro" id="IPR024956">
    <property type="entry name" value="tRNAHis_GuaTrfase_cat"/>
</dbReference>
<protein>
    <recommendedName>
        <fullName evidence="4 14">tRNA(His) guanylyltransferase</fullName>
        <ecNumber evidence="3 14">2.7.7.79</ecNumber>
    </recommendedName>
    <alternativeName>
        <fullName evidence="12 14">tRNA-histidine guanylyltransferase</fullName>
    </alternativeName>
</protein>
<feature type="binding site" evidence="16">
    <location>
        <position position="76"/>
    </location>
    <ligand>
        <name>Mg(2+)</name>
        <dbReference type="ChEBI" id="CHEBI:18420"/>
        <label>1</label>
        <note>catalytic</note>
    </ligand>
</feature>
<evidence type="ECO:0000259" key="18">
    <source>
        <dbReference type="Pfam" id="PF04446"/>
    </source>
</evidence>
<evidence type="ECO:0000256" key="16">
    <source>
        <dbReference type="PIRSR" id="PIRSR028980-2"/>
    </source>
</evidence>
<keyword evidence="9 14" id="KW-0547">Nucleotide-binding</keyword>
<comment type="function">
    <text evidence="1 14">Adds a GMP to the 5'-end of tRNA(His) after transcription and RNase P cleavage.</text>
</comment>
<comment type="catalytic activity">
    <reaction evidence="13 14">
        <text>a 5'-end ribonucleotide-tRNA(His) + GTP + ATP + H2O = a 5'-end phospho-guanosine-ribonucleotide-tRNA(His) + AMP + 2 diphosphate + H(+)</text>
        <dbReference type="Rhea" id="RHEA:54564"/>
        <dbReference type="Rhea" id="RHEA-COMP:14193"/>
        <dbReference type="Rhea" id="RHEA-COMP:14917"/>
        <dbReference type="ChEBI" id="CHEBI:15377"/>
        <dbReference type="ChEBI" id="CHEBI:15378"/>
        <dbReference type="ChEBI" id="CHEBI:30616"/>
        <dbReference type="ChEBI" id="CHEBI:33019"/>
        <dbReference type="ChEBI" id="CHEBI:37565"/>
        <dbReference type="ChEBI" id="CHEBI:138282"/>
        <dbReference type="ChEBI" id="CHEBI:141847"/>
        <dbReference type="ChEBI" id="CHEBI:456215"/>
        <dbReference type="EC" id="2.7.7.79"/>
    </reaction>
</comment>
<evidence type="ECO:0000256" key="6">
    <source>
        <dbReference type="ARBA" id="ARBA00022694"/>
    </source>
</evidence>
<keyword evidence="6 14" id="KW-0819">tRNA processing</keyword>
<dbReference type="InterPro" id="IPR025845">
    <property type="entry name" value="Thg1_C_dom"/>
</dbReference>
<evidence type="ECO:0000256" key="2">
    <source>
        <dbReference type="ARBA" id="ARBA00010113"/>
    </source>
</evidence>
<dbReference type="InterPro" id="IPR038469">
    <property type="entry name" value="tRNAHis_GuaTrfase_Thg1_sf"/>
</dbReference>
<evidence type="ECO:0000256" key="12">
    <source>
        <dbReference type="ARBA" id="ARBA00032480"/>
    </source>
</evidence>
<feature type="binding site" evidence="16">
    <location>
        <position position="76"/>
    </location>
    <ligand>
        <name>Mg(2+)</name>
        <dbReference type="ChEBI" id="CHEBI:18420"/>
        <label>2</label>
        <note>catalytic</note>
    </ligand>
</feature>
<evidence type="ECO:0000256" key="5">
    <source>
        <dbReference type="ARBA" id="ARBA00022679"/>
    </source>
</evidence>
<dbReference type="Pfam" id="PF04446">
    <property type="entry name" value="Thg1"/>
    <property type="match status" value="1"/>
</dbReference>
<evidence type="ECO:0000256" key="4">
    <source>
        <dbReference type="ARBA" id="ARBA00015443"/>
    </source>
</evidence>
<dbReference type="PANTHER" id="PTHR12729:SF6">
    <property type="entry name" value="TRNA(HIS) GUANYLYLTRANSFERASE-RELATED"/>
    <property type="match status" value="1"/>
</dbReference>
<evidence type="ECO:0000256" key="17">
    <source>
        <dbReference type="SAM" id="MobiDB-lite"/>
    </source>
</evidence>
<reference evidence="20 21" key="1">
    <citation type="submission" date="2015-09" db="EMBL/GenBank/DDBJ databases">
        <title>Host preference determinants of Valsa canker pathogens revealed by comparative genomics.</title>
        <authorList>
            <person name="Yin Z."/>
            <person name="Huang L."/>
        </authorList>
    </citation>
    <scope>NUCLEOTIDE SEQUENCE [LARGE SCALE GENOMIC DNA]</scope>
    <source>
        <strain evidence="20 21">SXYLt</strain>
    </source>
</reference>
<dbReference type="EMBL" id="LKEB01000015">
    <property type="protein sequence ID" value="ROW14129.1"/>
    <property type="molecule type" value="Genomic_DNA"/>
</dbReference>
<keyword evidence="11 14" id="KW-0342">GTP-binding</keyword>
<dbReference type="GO" id="GO:0005525">
    <property type="term" value="F:GTP binding"/>
    <property type="evidence" value="ECO:0007669"/>
    <property type="project" value="UniProtKB-UniRule"/>
</dbReference>
<dbReference type="AlphaFoldDB" id="A0A423XDT5"/>
<evidence type="ECO:0000256" key="8">
    <source>
        <dbReference type="ARBA" id="ARBA00022723"/>
    </source>
</evidence>
<name>A0A423XDT5_9PEZI</name>
<evidence type="ECO:0000256" key="7">
    <source>
        <dbReference type="ARBA" id="ARBA00022695"/>
    </source>
</evidence>
<dbReference type="PIRSF" id="PIRSF028980">
    <property type="entry name" value="tRNAHis_guanylyltransferase"/>
    <property type="match status" value="1"/>
</dbReference>
<gene>
    <name evidence="20" type="ORF">VPNG_04262</name>
</gene>
<dbReference type="Proteomes" id="UP000285146">
    <property type="component" value="Unassembled WGS sequence"/>
</dbReference>
<feature type="binding site" evidence="16">
    <location>
        <position position="30"/>
    </location>
    <ligand>
        <name>Mg(2+)</name>
        <dbReference type="ChEBI" id="CHEBI:18420"/>
        <label>1</label>
        <note>catalytic</note>
    </ligand>
</feature>
<dbReference type="STRING" id="1230097.A0A423XDT5"/>
<evidence type="ECO:0000256" key="3">
    <source>
        <dbReference type="ARBA" id="ARBA00012511"/>
    </source>
</evidence>
<dbReference type="GO" id="GO:0000287">
    <property type="term" value="F:magnesium ion binding"/>
    <property type="evidence" value="ECO:0007669"/>
    <property type="project" value="UniProtKB-UniRule"/>
</dbReference>
<evidence type="ECO:0000259" key="19">
    <source>
        <dbReference type="Pfam" id="PF14413"/>
    </source>
</evidence>
<evidence type="ECO:0000256" key="11">
    <source>
        <dbReference type="ARBA" id="ARBA00023134"/>
    </source>
</evidence>
<organism evidence="20 21">
    <name type="scientific">Cytospora leucostoma</name>
    <dbReference type="NCBI Taxonomy" id="1230097"/>
    <lineage>
        <taxon>Eukaryota</taxon>
        <taxon>Fungi</taxon>
        <taxon>Dikarya</taxon>
        <taxon>Ascomycota</taxon>
        <taxon>Pezizomycotina</taxon>
        <taxon>Sordariomycetes</taxon>
        <taxon>Sordariomycetidae</taxon>
        <taxon>Diaporthales</taxon>
        <taxon>Cytosporaceae</taxon>
        <taxon>Cytospora</taxon>
    </lineage>
</organism>
<evidence type="ECO:0000313" key="20">
    <source>
        <dbReference type="EMBL" id="ROW14129.1"/>
    </source>
</evidence>
<evidence type="ECO:0000256" key="10">
    <source>
        <dbReference type="ARBA" id="ARBA00022842"/>
    </source>
</evidence>
<feature type="binding site" evidence="15">
    <location>
        <begin position="75"/>
        <end position="76"/>
    </location>
    <ligand>
        <name>GTP</name>
        <dbReference type="ChEBI" id="CHEBI:37565"/>
    </ligand>
</feature>
<dbReference type="FunCoup" id="A0A423XDT5">
    <property type="interactions" value="715"/>
</dbReference>
<keyword evidence="8 14" id="KW-0479">Metal-binding</keyword>
<evidence type="ECO:0000256" key="13">
    <source>
        <dbReference type="ARBA" id="ARBA00047281"/>
    </source>
</evidence>
<keyword evidence="21" id="KW-1185">Reference proteome</keyword>
<dbReference type="Gene3D" id="3.30.70.3000">
    <property type="match status" value="1"/>
</dbReference>
<keyword evidence="10 14" id="KW-0460">Magnesium</keyword>
<dbReference type="Pfam" id="PF14413">
    <property type="entry name" value="Thg1C"/>
    <property type="match status" value="1"/>
</dbReference>
<proteinExistence type="inferred from homology"/>
<dbReference type="FunFam" id="3.30.70.3000:FF:000001">
    <property type="entry name" value="tRNA(His) guanylyltransferase"/>
    <property type="match status" value="1"/>
</dbReference>
<dbReference type="InterPro" id="IPR007537">
    <property type="entry name" value="tRNAHis_GuaTrfase_Thg1"/>
</dbReference>
<evidence type="ECO:0000313" key="21">
    <source>
        <dbReference type="Proteomes" id="UP000285146"/>
    </source>
</evidence>
<comment type="cofactor">
    <cofactor evidence="16">
        <name>Mg(2+)</name>
        <dbReference type="ChEBI" id="CHEBI:18420"/>
    </cofactor>
    <text evidence="16">Binds 2 magnesium ions per subunit.</text>
</comment>
<feature type="region of interest" description="Disordered" evidence="17">
    <location>
        <begin position="227"/>
        <end position="254"/>
    </location>
</feature>
<dbReference type="OrthoDB" id="62560at2759"/>
<accession>A0A423XDT5</accession>
<comment type="similarity">
    <text evidence="2 14">Belongs to the tRNA(His) guanylyltransferase family.</text>
</comment>
<dbReference type="InParanoid" id="A0A423XDT5"/>
<keyword evidence="7 14" id="KW-0548">Nucleotidyltransferase</keyword>
<dbReference type="GO" id="GO:0008193">
    <property type="term" value="F:tRNA guanylyltransferase activity"/>
    <property type="evidence" value="ECO:0007669"/>
    <property type="project" value="UniProtKB-UniRule"/>
</dbReference>
<dbReference type="GO" id="GO:0006400">
    <property type="term" value="P:tRNA modification"/>
    <property type="evidence" value="ECO:0007669"/>
    <property type="project" value="UniProtKB-UniRule"/>
</dbReference>
<evidence type="ECO:0000256" key="14">
    <source>
        <dbReference type="PIRNR" id="PIRNR028980"/>
    </source>
</evidence>
<dbReference type="PANTHER" id="PTHR12729">
    <property type="entry name" value="TRNA(HIS) GUANYLYLTRANSFERASE-RELATED"/>
    <property type="match status" value="1"/>
</dbReference>
<feature type="binding site" evidence="16">
    <location>
        <position position="29"/>
    </location>
    <ligand>
        <name>Mg(2+)</name>
        <dbReference type="ChEBI" id="CHEBI:18420"/>
        <label>1</label>
        <note>catalytic</note>
    </ligand>
</feature>
<evidence type="ECO:0000256" key="1">
    <source>
        <dbReference type="ARBA" id="ARBA00002939"/>
    </source>
</evidence>
<evidence type="ECO:0000256" key="9">
    <source>
        <dbReference type="ARBA" id="ARBA00022741"/>
    </source>
</evidence>
<evidence type="ECO:0000256" key="15">
    <source>
        <dbReference type="PIRSR" id="PIRSR028980-1"/>
    </source>
</evidence>
<sequence>MANSKWEYVKHFEQPDHLLPNTWIVVRIDGRGFTKFANKYSFEKPNDRRALDLMNEAAKAVVTEMPELVIAYGISDEYSFVFHKTCRLFERRESKLVTTIVSTFTSYYIYLWDKYFPGKPLSPPLPSFDGRAACYPSVANLRDYMSWRQADCHINNLYNTTFWALIQQGGMDNQQAEKALAGTVSSEKNELLFSKFGINYNNEPEIYKKGSVIFRDYELVEPGSHNAAEEADNMAEPVEQSKSQADKEKKKRTKARVVIEHLDVIKDDFWDKRPWILSNKPGKVPKET</sequence>
<feature type="domain" description="tRNAHis guanylyltransferase catalytic" evidence="18">
    <location>
        <begin position="7"/>
        <end position="136"/>
    </location>
</feature>
<comment type="caution">
    <text evidence="20">The sequence shown here is derived from an EMBL/GenBank/DDBJ whole genome shotgun (WGS) entry which is preliminary data.</text>
</comment>